<sequence length="58" mass="6587">MSTPPRCWCGQPAVHTLGSYHYCTAHVQEAEARYHAWAGQDPARRERLAELGIRLSNH</sequence>
<keyword evidence="2" id="KW-1185">Reference proteome</keyword>
<gene>
    <name evidence="1" type="ORF">R50_2063</name>
</gene>
<dbReference type="Proteomes" id="UP000503399">
    <property type="component" value="Chromosome"/>
</dbReference>
<evidence type="ECO:0000313" key="2">
    <source>
        <dbReference type="Proteomes" id="UP000503399"/>
    </source>
</evidence>
<organism evidence="1 2">
    <name type="scientific">Candidatus Hydrogenisulfobacillus filiaventi</name>
    <dbReference type="NCBI Taxonomy" id="2707344"/>
    <lineage>
        <taxon>Bacteria</taxon>
        <taxon>Bacillati</taxon>
        <taxon>Bacillota</taxon>
        <taxon>Clostridia</taxon>
        <taxon>Eubacteriales</taxon>
        <taxon>Clostridiales Family XVII. Incertae Sedis</taxon>
        <taxon>Candidatus Hydrogenisulfobacillus</taxon>
    </lineage>
</organism>
<dbReference type="KEGG" id="hfv:R50_2063"/>
<evidence type="ECO:0000313" key="1">
    <source>
        <dbReference type="EMBL" id="CAB1129560.1"/>
    </source>
</evidence>
<accession>A0A6F8ZIZ7</accession>
<name>A0A6F8ZIZ7_9FIRM</name>
<protein>
    <submittedName>
        <fullName evidence="1">Uncharacterized protein</fullName>
    </submittedName>
</protein>
<proteinExistence type="predicted"/>
<dbReference type="EMBL" id="LR778114">
    <property type="protein sequence ID" value="CAB1129560.1"/>
    <property type="molecule type" value="Genomic_DNA"/>
</dbReference>
<reference evidence="1 2" key="1">
    <citation type="submission" date="2020-02" db="EMBL/GenBank/DDBJ databases">
        <authorList>
            <person name="Hogendoorn C."/>
        </authorList>
    </citation>
    <scope>NUCLEOTIDE SEQUENCE [LARGE SCALE GENOMIC DNA]</scope>
    <source>
        <strain evidence="1">R501</strain>
    </source>
</reference>
<dbReference type="AlphaFoldDB" id="A0A6F8ZIZ7"/>